<name>A0A0A1U5S1_ENTIV</name>
<keyword evidence="1" id="KW-0175">Coiled coil</keyword>
<keyword evidence="3" id="KW-1185">Reference proteome</keyword>
<evidence type="ECO:0000313" key="3">
    <source>
        <dbReference type="Proteomes" id="UP000014680"/>
    </source>
</evidence>
<feature type="coiled-coil region" evidence="1">
    <location>
        <begin position="116"/>
        <end position="154"/>
    </location>
</feature>
<dbReference type="RefSeq" id="XP_004256429.1">
    <property type="nucleotide sequence ID" value="XM_004256381.1"/>
</dbReference>
<feature type="non-terminal residue" evidence="2">
    <location>
        <position position="174"/>
    </location>
</feature>
<evidence type="ECO:0000313" key="2">
    <source>
        <dbReference type="EMBL" id="ELP89658.1"/>
    </source>
</evidence>
<dbReference type="GeneID" id="14888649"/>
<accession>A0A0A1U5S1</accession>
<dbReference type="Proteomes" id="UP000014680">
    <property type="component" value="Unassembled WGS sequence"/>
</dbReference>
<dbReference type="EMBL" id="KB206595">
    <property type="protein sequence ID" value="ELP89658.1"/>
    <property type="molecule type" value="Genomic_DNA"/>
</dbReference>
<dbReference type="KEGG" id="eiv:EIN_349680"/>
<gene>
    <name evidence="2" type="ORF">EIN_349680</name>
</gene>
<reference evidence="2 3" key="1">
    <citation type="submission" date="2012-10" db="EMBL/GenBank/DDBJ databases">
        <authorList>
            <person name="Zafar N."/>
            <person name="Inman J."/>
            <person name="Hall N."/>
            <person name="Lorenzi H."/>
            <person name="Caler E."/>
        </authorList>
    </citation>
    <scope>NUCLEOTIDE SEQUENCE [LARGE SCALE GENOMIC DNA]</scope>
    <source>
        <strain evidence="2 3">IP1</strain>
    </source>
</reference>
<dbReference type="AlphaFoldDB" id="A0A0A1U5S1"/>
<dbReference type="VEuPathDB" id="AmoebaDB:EIN_349680"/>
<organism evidence="2 3">
    <name type="scientific">Entamoeba invadens IP1</name>
    <dbReference type="NCBI Taxonomy" id="370355"/>
    <lineage>
        <taxon>Eukaryota</taxon>
        <taxon>Amoebozoa</taxon>
        <taxon>Evosea</taxon>
        <taxon>Archamoebae</taxon>
        <taxon>Mastigamoebida</taxon>
        <taxon>Entamoebidae</taxon>
        <taxon>Entamoeba</taxon>
    </lineage>
</organism>
<protein>
    <submittedName>
        <fullName evidence="2">Uncharacterized protein</fullName>
    </submittedName>
</protein>
<evidence type="ECO:0000256" key="1">
    <source>
        <dbReference type="SAM" id="Coils"/>
    </source>
</evidence>
<proteinExistence type="predicted"/>
<sequence>MEEVKAQIKTVTSLITKLFDDPKEKPTELVRKGEKQNEMPLREQIKEAEKAFEILDEDYQKKLHLRTEWQSLLQDVLLLTAITKQHTKDIPTNKKELDNSIDTLNKLYTEDFEIKNKKLEEDFQVELSKIEKIKDNKIDELATIKNERAKMEQNFNFGLENGERKKLEELSKMK</sequence>